<dbReference type="GeneID" id="113854677"/>
<dbReference type="SUPFAM" id="SSF52821">
    <property type="entry name" value="Rhodanese/Cell cycle control phosphatase"/>
    <property type="match status" value="1"/>
</dbReference>
<reference evidence="3" key="2">
    <citation type="submission" date="2025-08" db="UniProtKB">
        <authorList>
            <consortium name="RefSeq"/>
        </authorList>
    </citation>
    <scope>IDENTIFICATION</scope>
    <source>
        <tissue evidence="3">Young leaves</tissue>
    </source>
</reference>
<gene>
    <name evidence="3" type="primary">LOC113854677</name>
</gene>
<feature type="domain" description="Rhodanese" evidence="1">
    <location>
        <begin position="165"/>
        <end position="268"/>
    </location>
</feature>
<proteinExistence type="predicted"/>
<dbReference type="InterPro" id="IPR040503">
    <property type="entry name" value="TRHO_N"/>
</dbReference>
<dbReference type="InterPro" id="IPR022111">
    <property type="entry name" value="Rhodanese_C"/>
</dbReference>
<dbReference type="InterPro" id="IPR020936">
    <property type="entry name" value="TrhO"/>
</dbReference>
<dbReference type="PROSITE" id="PS50206">
    <property type="entry name" value="RHODANESE_3"/>
    <property type="match status" value="1"/>
</dbReference>
<dbReference type="Pfam" id="PF12368">
    <property type="entry name" value="Rhodanese_C"/>
    <property type="match status" value="1"/>
</dbReference>
<sequence length="385" mass="43620">MRWCSEVMSVSGSGAHPLAPVTASFCNKSLVLQFHKPLFKFKFTYSSSLALTHRKLLPAAQTQPSASTSTSSDHDFVVVNFYHFVFIEDPLAEVAKHHSFLDFQGLDIHGRVYLNEQGINAQLEGGISHLPLLDPSMRAKPLSPSEWRDRLQAINKTDLTSKDYPNRSYILLDVRNGYEWDIGHFRGAQRPNVDCFRSTSFGLSQEEITASDPLSSVDKEKTNILMYCTGGIRCDVYSTILRQQGFQNLYTLKGGVSHYLKNEGPTEWVGNLFVFDSRLSLPPSTYYPQATAETELAPVSRDDKFAKCYICSLEVSELRHKNCANLDCNLLFLCCIKCVEDLRGCCCLTCTTAPRLRPVLNGMQRYKKWHIYRDMDFRGKMEIST</sequence>
<dbReference type="PANTHER" id="PTHR43268">
    <property type="entry name" value="THIOSULFATE SULFURTRANSFERASE/RHODANESE-LIKE DOMAIN-CONTAINING PROTEIN 2"/>
    <property type="match status" value="1"/>
</dbReference>
<evidence type="ECO:0000259" key="1">
    <source>
        <dbReference type="PROSITE" id="PS50206"/>
    </source>
</evidence>
<protein>
    <submittedName>
        <fullName evidence="3">Rhodanese-like domain-containing protein 8, chloroplastic isoform X2</fullName>
    </submittedName>
</protein>
<dbReference type="SMART" id="SM00450">
    <property type="entry name" value="RHOD"/>
    <property type="match status" value="1"/>
</dbReference>
<evidence type="ECO:0000313" key="3">
    <source>
        <dbReference type="RefSeq" id="XP_027341628.1"/>
    </source>
</evidence>
<evidence type="ECO:0000313" key="2">
    <source>
        <dbReference type="Proteomes" id="UP000694853"/>
    </source>
</evidence>
<dbReference type="Proteomes" id="UP000694853">
    <property type="component" value="Unplaced"/>
</dbReference>
<accession>A0A8B8KEI3</accession>
<dbReference type="InterPro" id="IPR036873">
    <property type="entry name" value="Rhodanese-like_dom_sf"/>
</dbReference>
<dbReference type="RefSeq" id="XP_027341628.1">
    <property type="nucleotide sequence ID" value="XM_027485827.1"/>
</dbReference>
<dbReference type="Pfam" id="PF00581">
    <property type="entry name" value="Rhodanese"/>
    <property type="match status" value="1"/>
</dbReference>
<dbReference type="CDD" id="cd01518">
    <property type="entry name" value="RHOD_YceA"/>
    <property type="match status" value="1"/>
</dbReference>
<dbReference type="InterPro" id="IPR001763">
    <property type="entry name" value="Rhodanese-like_dom"/>
</dbReference>
<keyword evidence="2" id="KW-1185">Reference proteome</keyword>
<dbReference type="Pfam" id="PF17773">
    <property type="entry name" value="UPF0176_N"/>
    <property type="match status" value="1"/>
</dbReference>
<organism evidence="2 3">
    <name type="scientific">Abrus precatorius</name>
    <name type="common">Indian licorice</name>
    <name type="synonym">Glycine abrus</name>
    <dbReference type="NCBI Taxonomy" id="3816"/>
    <lineage>
        <taxon>Eukaryota</taxon>
        <taxon>Viridiplantae</taxon>
        <taxon>Streptophyta</taxon>
        <taxon>Embryophyta</taxon>
        <taxon>Tracheophyta</taxon>
        <taxon>Spermatophyta</taxon>
        <taxon>Magnoliopsida</taxon>
        <taxon>eudicotyledons</taxon>
        <taxon>Gunneridae</taxon>
        <taxon>Pentapetalae</taxon>
        <taxon>rosids</taxon>
        <taxon>fabids</taxon>
        <taxon>Fabales</taxon>
        <taxon>Fabaceae</taxon>
        <taxon>Papilionoideae</taxon>
        <taxon>50 kb inversion clade</taxon>
        <taxon>NPAAA clade</taxon>
        <taxon>indigoferoid/millettioid clade</taxon>
        <taxon>Abreae</taxon>
        <taxon>Abrus</taxon>
    </lineage>
</organism>
<reference evidence="2" key="1">
    <citation type="journal article" date="2019" name="Toxins">
        <title>Detection of Abrin-Like and Prepropulchellin-Like Toxin Genes and Transcripts Using Whole Genome Sequencing and Full-Length Transcript Sequencing of Abrus precatorius.</title>
        <authorList>
            <person name="Hovde B.T."/>
            <person name="Daligault H.E."/>
            <person name="Hanschen E.R."/>
            <person name="Kunde Y.A."/>
            <person name="Johnson M.B."/>
            <person name="Starkenburg S.R."/>
            <person name="Johnson S.L."/>
        </authorList>
    </citation>
    <scope>NUCLEOTIDE SEQUENCE [LARGE SCALE GENOMIC DNA]</scope>
</reference>
<dbReference type="PANTHER" id="PTHR43268:SF3">
    <property type="entry name" value="RHODANESE-LIKE DOMAIN-CONTAINING PROTEIN 7-RELATED"/>
    <property type="match status" value="1"/>
</dbReference>
<name>A0A8B8KEI3_ABRPR</name>
<dbReference type="Gene3D" id="3.40.250.10">
    <property type="entry name" value="Rhodanese-like domain"/>
    <property type="match status" value="1"/>
</dbReference>
<dbReference type="AlphaFoldDB" id="A0A8B8KEI3"/>